<organism evidence="2 3">
    <name type="scientific">Heterobasidion irregulare (strain TC 32-1)</name>
    <dbReference type="NCBI Taxonomy" id="747525"/>
    <lineage>
        <taxon>Eukaryota</taxon>
        <taxon>Fungi</taxon>
        <taxon>Dikarya</taxon>
        <taxon>Basidiomycota</taxon>
        <taxon>Agaricomycotina</taxon>
        <taxon>Agaricomycetes</taxon>
        <taxon>Russulales</taxon>
        <taxon>Bondarzewiaceae</taxon>
        <taxon>Heterobasidion</taxon>
        <taxon>Heterobasidion annosum species complex</taxon>
    </lineage>
</organism>
<accession>W4KNB0</accession>
<sequence>MEKLLGVKADAEAFTTHEQWVKSRLNVIETDTMDQVDGNDPARSRYQHMFWEPVAEGMQEPILPAMIDKARTEGKKSKKEDGAQKSDDLGRHYNRARKVVTTSGDTSGRPMIEFVDVGGKFLDPRDQQSRTKESERRARLRTKKRQSPQMRSTSQESVAVA</sequence>
<keyword evidence="3" id="KW-1185">Reference proteome</keyword>
<dbReference type="KEGG" id="hir:HETIRDRAFT_40883"/>
<feature type="compositionally biased region" description="Basic and acidic residues" evidence="1">
    <location>
        <begin position="122"/>
        <end position="137"/>
    </location>
</feature>
<feature type="compositionally biased region" description="Polar residues" evidence="1">
    <location>
        <begin position="147"/>
        <end position="161"/>
    </location>
</feature>
<dbReference type="STRING" id="747525.W4KNB0"/>
<dbReference type="EMBL" id="KI925454">
    <property type="protein sequence ID" value="ETW86865.1"/>
    <property type="molecule type" value="Genomic_DNA"/>
</dbReference>
<dbReference type="HOGENOM" id="CLU_119166_0_0_1"/>
<evidence type="ECO:0000256" key="1">
    <source>
        <dbReference type="SAM" id="MobiDB-lite"/>
    </source>
</evidence>
<dbReference type="OrthoDB" id="10052321at2759"/>
<reference evidence="2 3" key="1">
    <citation type="journal article" date="2012" name="New Phytol.">
        <title>Insight into trade-off between wood decay and parasitism from the genome of a fungal forest pathogen.</title>
        <authorList>
            <person name="Olson A."/>
            <person name="Aerts A."/>
            <person name="Asiegbu F."/>
            <person name="Belbahri L."/>
            <person name="Bouzid O."/>
            <person name="Broberg A."/>
            <person name="Canback B."/>
            <person name="Coutinho P.M."/>
            <person name="Cullen D."/>
            <person name="Dalman K."/>
            <person name="Deflorio G."/>
            <person name="van Diepen L.T."/>
            <person name="Dunand C."/>
            <person name="Duplessis S."/>
            <person name="Durling M."/>
            <person name="Gonthier P."/>
            <person name="Grimwood J."/>
            <person name="Fossdal C.G."/>
            <person name="Hansson D."/>
            <person name="Henrissat B."/>
            <person name="Hietala A."/>
            <person name="Himmelstrand K."/>
            <person name="Hoffmeister D."/>
            <person name="Hogberg N."/>
            <person name="James T.Y."/>
            <person name="Karlsson M."/>
            <person name="Kohler A."/>
            <person name="Kues U."/>
            <person name="Lee Y.H."/>
            <person name="Lin Y.C."/>
            <person name="Lind M."/>
            <person name="Lindquist E."/>
            <person name="Lombard V."/>
            <person name="Lucas S."/>
            <person name="Lunden K."/>
            <person name="Morin E."/>
            <person name="Murat C."/>
            <person name="Park J."/>
            <person name="Raffaello T."/>
            <person name="Rouze P."/>
            <person name="Salamov A."/>
            <person name="Schmutz J."/>
            <person name="Solheim H."/>
            <person name="Stahlberg J."/>
            <person name="Velez H."/>
            <person name="de Vries R.P."/>
            <person name="Wiebenga A."/>
            <person name="Woodward S."/>
            <person name="Yakovlev I."/>
            <person name="Garbelotto M."/>
            <person name="Martin F."/>
            <person name="Grigoriev I.V."/>
            <person name="Stenlid J."/>
        </authorList>
    </citation>
    <scope>NUCLEOTIDE SEQUENCE [LARGE SCALE GENOMIC DNA]</scope>
    <source>
        <strain evidence="2 3">TC 32-1</strain>
    </source>
</reference>
<dbReference type="AlphaFoldDB" id="W4KNB0"/>
<feature type="region of interest" description="Disordered" evidence="1">
    <location>
        <begin position="68"/>
        <end position="161"/>
    </location>
</feature>
<dbReference type="GeneID" id="20672730"/>
<evidence type="ECO:0000313" key="3">
    <source>
        <dbReference type="Proteomes" id="UP000030671"/>
    </source>
</evidence>
<dbReference type="InParanoid" id="W4KNB0"/>
<feature type="compositionally biased region" description="Basic and acidic residues" evidence="1">
    <location>
        <begin position="68"/>
        <end position="91"/>
    </location>
</feature>
<protein>
    <submittedName>
        <fullName evidence="2">Uncharacterized protein</fullName>
    </submittedName>
</protein>
<proteinExistence type="predicted"/>
<gene>
    <name evidence="2" type="ORF">HETIRDRAFT_40883</name>
</gene>
<name>W4KNB0_HETIT</name>
<dbReference type="RefSeq" id="XP_009540317.1">
    <property type="nucleotide sequence ID" value="XM_009542022.1"/>
</dbReference>
<dbReference type="Proteomes" id="UP000030671">
    <property type="component" value="Unassembled WGS sequence"/>
</dbReference>
<evidence type="ECO:0000313" key="2">
    <source>
        <dbReference type="EMBL" id="ETW86865.1"/>
    </source>
</evidence>